<reference evidence="3 4" key="1">
    <citation type="journal article" date="2016" name="BMC Genomics">
        <title>Comparative genomics reveals Cyclospora cayetanensis possesses coccidia-like metabolism and invasion components but unique surface antigens.</title>
        <authorList>
            <person name="Liu S."/>
            <person name="Wang L."/>
            <person name="Zheng H."/>
            <person name="Xu Z."/>
            <person name="Roellig D.M."/>
            <person name="Li N."/>
            <person name="Frace M.A."/>
            <person name="Tang K."/>
            <person name="Arrowood M.J."/>
            <person name="Moss D.M."/>
            <person name="Zhang L."/>
            <person name="Feng Y."/>
            <person name="Xiao L."/>
        </authorList>
    </citation>
    <scope>NUCLEOTIDE SEQUENCE [LARGE SCALE GENOMIC DNA]</scope>
    <source>
        <strain evidence="3 4">CHN_HEN01</strain>
    </source>
</reference>
<feature type="signal peptide" evidence="2">
    <location>
        <begin position="1"/>
        <end position="38"/>
    </location>
</feature>
<organism evidence="3 4">
    <name type="scientific">Cyclospora cayetanensis</name>
    <dbReference type="NCBI Taxonomy" id="88456"/>
    <lineage>
        <taxon>Eukaryota</taxon>
        <taxon>Sar</taxon>
        <taxon>Alveolata</taxon>
        <taxon>Apicomplexa</taxon>
        <taxon>Conoidasida</taxon>
        <taxon>Coccidia</taxon>
        <taxon>Eucoccidiorida</taxon>
        <taxon>Eimeriorina</taxon>
        <taxon>Eimeriidae</taxon>
        <taxon>Cyclospora</taxon>
    </lineage>
</organism>
<evidence type="ECO:0008006" key="5">
    <source>
        <dbReference type="Google" id="ProtNLM"/>
    </source>
</evidence>
<feature type="region of interest" description="Disordered" evidence="1">
    <location>
        <begin position="56"/>
        <end position="80"/>
    </location>
</feature>
<keyword evidence="4" id="KW-1185">Reference proteome</keyword>
<comment type="caution">
    <text evidence="3">The sequence shown here is derived from an EMBL/GenBank/DDBJ whole genome shotgun (WGS) entry which is preliminary data.</text>
</comment>
<name>A0A1D3D0R1_9EIME</name>
<evidence type="ECO:0000256" key="1">
    <source>
        <dbReference type="SAM" id="MobiDB-lite"/>
    </source>
</evidence>
<dbReference type="EMBL" id="JROU02001237">
    <property type="protein sequence ID" value="OEH77041.1"/>
    <property type="molecule type" value="Genomic_DNA"/>
</dbReference>
<dbReference type="VEuPathDB" id="ToxoDB:cyc_04274"/>
<proteinExistence type="predicted"/>
<evidence type="ECO:0000313" key="4">
    <source>
        <dbReference type="Proteomes" id="UP000095192"/>
    </source>
</evidence>
<evidence type="ECO:0000313" key="3">
    <source>
        <dbReference type="EMBL" id="OEH77041.1"/>
    </source>
</evidence>
<protein>
    <recommendedName>
        <fullName evidence="5">Secreted protein</fullName>
    </recommendedName>
</protein>
<dbReference type="InParanoid" id="A0A1D3D0R1"/>
<accession>A0A1D3D0R1</accession>
<feature type="chain" id="PRO_5008914052" description="Secreted protein" evidence="2">
    <location>
        <begin position="39"/>
        <end position="80"/>
    </location>
</feature>
<keyword evidence="2" id="KW-0732">Signal</keyword>
<dbReference type="AlphaFoldDB" id="A0A1D3D0R1"/>
<sequence>MGTSITTPSLSSPKSFSLLVHGLLQLLLQQLTSAPSSGDIWDSRSSKTDPMLSCGRLRRVAPSNPPTAAKRAGEPLRIFT</sequence>
<evidence type="ECO:0000256" key="2">
    <source>
        <dbReference type="SAM" id="SignalP"/>
    </source>
</evidence>
<dbReference type="Proteomes" id="UP000095192">
    <property type="component" value="Unassembled WGS sequence"/>
</dbReference>
<gene>
    <name evidence="3" type="ORF">cyc_04274</name>
</gene>